<protein>
    <submittedName>
        <fullName evidence="2">Uncharacterized protein</fullName>
    </submittedName>
</protein>
<reference evidence="2 3" key="1">
    <citation type="journal article" date="2017" name="Chemistry">
        <title>Isolation, Biosynthesis and Chemical Modifications of Rubterolones A-F: Rare Tropolone Alkaloids from Actinomadura sp. 5-2.</title>
        <authorList>
            <person name="Guo H."/>
            <person name="Benndorf R."/>
            <person name="Leichnitz D."/>
            <person name="Klassen J.L."/>
            <person name="Vollmers J."/>
            <person name="Gorls H."/>
            <person name="Steinacker M."/>
            <person name="Weigel C."/>
            <person name="Dahse H.M."/>
            <person name="Kaster A.K."/>
            <person name="de Beer Z.W."/>
            <person name="Poulsen M."/>
            <person name="Beemelmanns C."/>
        </authorList>
    </citation>
    <scope>NUCLEOTIDE SEQUENCE [LARGE SCALE GENOMIC DNA]</scope>
    <source>
        <strain evidence="2 3">5-2</strain>
    </source>
</reference>
<feature type="signal peptide" evidence="1">
    <location>
        <begin position="1"/>
        <end position="29"/>
    </location>
</feature>
<keyword evidence="1" id="KW-0732">Signal</keyword>
<comment type="caution">
    <text evidence="2">The sequence shown here is derived from an EMBL/GenBank/DDBJ whole genome shotgun (WGS) entry which is preliminary data.</text>
</comment>
<evidence type="ECO:0000313" key="3">
    <source>
        <dbReference type="Proteomes" id="UP000242367"/>
    </source>
</evidence>
<proteinExistence type="predicted"/>
<sequence length="106" mass="10721" precursor="true">MAIPRKTASLGAAALIAFGGVLSTAASCAGSSCVNSSCTITFTDGARTVEVLDITVRLIDVQGGQARISVGGVPATVSVNNTQQVGPFNVTAEKITPSEVKLKISR</sequence>
<dbReference type="PROSITE" id="PS51257">
    <property type="entry name" value="PROKAR_LIPOPROTEIN"/>
    <property type="match status" value="1"/>
</dbReference>
<dbReference type="Proteomes" id="UP000242367">
    <property type="component" value="Unassembled WGS sequence"/>
</dbReference>
<accession>A0A2P4UP78</accession>
<dbReference type="AlphaFoldDB" id="A0A2P4UP78"/>
<gene>
    <name evidence="2" type="ORF">BTM25_12170</name>
</gene>
<dbReference type="EMBL" id="MTBP01000001">
    <property type="protein sequence ID" value="POM26809.1"/>
    <property type="molecule type" value="Genomic_DNA"/>
</dbReference>
<dbReference type="RefSeq" id="WP_103561723.1">
    <property type="nucleotide sequence ID" value="NZ_MTBP01000001.1"/>
</dbReference>
<organism evidence="2 3">
    <name type="scientific">Actinomadura rubteroloni</name>
    <dbReference type="NCBI Taxonomy" id="1926885"/>
    <lineage>
        <taxon>Bacteria</taxon>
        <taxon>Bacillati</taxon>
        <taxon>Actinomycetota</taxon>
        <taxon>Actinomycetes</taxon>
        <taxon>Streptosporangiales</taxon>
        <taxon>Thermomonosporaceae</taxon>
        <taxon>Actinomadura</taxon>
    </lineage>
</organism>
<evidence type="ECO:0000256" key="1">
    <source>
        <dbReference type="SAM" id="SignalP"/>
    </source>
</evidence>
<evidence type="ECO:0000313" key="2">
    <source>
        <dbReference type="EMBL" id="POM26809.1"/>
    </source>
</evidence>
<keyword evidence="3" id="KW-1185">Reference proteome</keyword>
<feature type="chain" id="PRO_5038379743" evidence="1">
    <location>
        <begin position="30"/>
        <end position="106"/>
    </location>
</feature>
<name>A0A2P4UP78_9ACTN</name>